<dbReference type="GO" id="GO:0006508">
    <property type="term" value="P:proteolysis"/>
    <property type="evidence" value="ECO:0007669"/>
    <property type="project" value="InterPro"/>
</dbReference>
<dbReference type="Proteomes" id="UP000027222">
    <property type="component" value="Unassembled WGS sequence"/>
</dbReference>
<feature type="region of interest" description="Disordered" evidence="2">
    <location>
        <begin position="584"/>
        <end position="607"/>
    </location>
</feature>
<dbReference type="InterPro" id="IPR001969">
    <property type="entry name" value="Aspartic_peptidase_AS"/>
</dbReference>
<dbReference type="CDD" id="cd00303">
    <property type="entry name" value="retropepsin_like"/>
    <property type="match status" value="1"/>
</dbReference>
<dbReference type="STRING" id="685588.A0A067SZ43"/>
<keyword evidence="1" id="KW-0645">Protease</keyword>
<dbReference type="AlphaFoldDB" id="A0A067SZ43"/>
<dbReference type="PROSITE" id="PS00141">
    <property type="entry name" value="ASP_PROTEASE"/>
    <property type="match status" value="1"/>
</dbReference>
<feature type="region of interest" description="Disordered" evidence="2">
    <location>
        <begin position="1"/>
        <end position="123"/>
    </location>
</feature>
<feature type="region of interest" description="Disordered" evidence="2">
    <location>
        <begin position="401"/>
        <end position="504"/>
    </location>
</feature>
<evidence type="ECO:0000313" key="4">
    <source>
        <dbReference type="Proteomes" id="UP000027222"/>
    </source>
</evidence>
<evidence type="ECO:0000256" key="1">
    <source>
        <dbReference type="ARBA" id="ARBA00022750"/>
    </source>
</evidence>
<dbReference type="EMBL" id="KL142390">
    <property type="protein sequence ID" value="KDR72018.1"/>
    <property type="molecule type" value="Genomic_DNA"/>
</dbReference>
<feature type="compositionally biased region" description="Polar residues" evidence="2">
    <location>
        <begin position="489"/>
        <end position="499"/>
    </location>
</feature>
<gene>
    <name evidence="3" type="ORF">GALMADRAFT_74250</name>
</gene>
<protein>
    <submittedName>
        <fullName evidence="3">Uncharacterized protein</fullName>
    </submittedName>
</protein>
<reference evidence="4" key="1">
    <citation type="journal article" date="2014" name="Proc. Natl. Acad. Sci. U.S.A.">
        <title>Extensive sampling of basidiomycete genomes demonstrates inadequacy of the white-rot/brown-rot paradigm for wood decay fungi.</title>
        <authorList>
            <person name="Riley R."/>
            <person name="Salamov A.A."/>
            <person name="Brown D.W."/>
            <person name="Nagy L.G."/>
            <person name="Floudas D."/>
            <person name="Held B.W."/>
            <person name="Levasseur A."/>
            <person name="Lombard V."/>
            <person name="Morin E."/>
            <person name="Otillar R."/>
            <person name="Lindquist E.A."/>
            <person name="Sun H."/>
            <person name="LaButti K.M."/>
            <person name="Schmutz J."/>
            <person name="Jabbour D."/>
            <person name="Luo H."/>
            <person name="Baker S.E."/>
            <person name="Pisabarro A.G."/>
            <person name="Walton J.D."/>
            <person name="Blanchette R.A."/>
            <person name="Henrissat B."/>
            <person name="Martin F."/>
            <person name="Cullen D."/>
            <person name="Hibbett D.S."/>
            <person name="Grigoriev I.V."/>
        </authorList>
    </citation>
    <scope>NUCLEOTIDE SEQUENCE [LARGE SCALE GENOMIC DNA]</scope>
    <source>
        <strain evidence="4">CBS 339.88</strain>
    </source>
</reference>
<keyword evidence="1" id="KW-0064">Aspartyl protease</keyword>
<accession>A0A067SZ43</accession>
<feature type="non-terminal residue" evidence="3">
    <location>
        <position position="1069"/>
    </location>
</feature>
<proteinExistence type="predicted"/>
<evidence type="ECO:0000256" key="2">
    <source>
        <dbReference type="SAM" id="MobiDB-lite"/>
    </source>
</evidence>
<feature type="region of interest" description="Disordered" evidence="2">
    <location>
        <begin position="621"/>
        <end position="650"/>
    </location>
</feature>
<keyword evidence="1" id="KW-0378">Hydrolase</keyword>
<dbReference type="GO" id="GO:0004190">
    <property type="term" value="F:aspartic-type endopeptidase activity"/>
    <property type="evidence" value="ECO:0007669"/>
    <property type="project" value="UniProtKB-KW"/>
</dbReference>
<feature type="compositionally biased region" description="Low complexity" evidence="2">
    <location>
        <begin position="23"/>
        <end position="32"/>
    </location>
</feature>
<organism evidence="3 4">
    <name type="scientific">Galerina marginata (strain CBS 339.88)</name>
    <dbReference type="NCBI Taxonomy" id="685588"/>
    <lineage>
        <taxon>Eukaryota</taxon>
        <taxon>Fungi</taxon>
        <taxon>Dikarya</taxon>
        <taxon>Basidiomycota</taxon>
        <taxon>Agaricomycotina</taxon>
        <taxon>Agaricomycetes</taxon>
        <taxon>Agaricomycetidae</taxon>
        <taxon>Agaricales</taxon>
        <taxon>Agaricineae</taxon>
        <taxon>Strophariaceae</taxon>
        <taxon>Galerina</taxon>
    </lineage>
</organism>
<dbReference type="OrthoDB" id="3068303at2759"/>
<feature type="compositionally biased region" description="Basic and acidic residues" evidence="2">
    <location>
        <begin position="112"/>
        <end position="123"/>
    </location>
</feature>
<feature type="compositionally biased region" description="Basic and acidic residues" evidence="2">
    <location>
        <begin position="430"/>
        <end position="455"/>
    </location>
</feature>
<dbReference type="HOGENOM" id="CLU_289853_0_0_1"/>
<evidence type="ECO:0000313" key="3">
    <source>
        <dbReference type="EMBL" id="KDR72018.1"/>
    </source>
</evidence>
<feature type="compositionally biased region" description="Acidic residues" evidence="2">
    <location>
        <begin position="458"/>
        <end position="470"/>
    </location>
</feature>
<keyword evidence="4" id="KW-1185">Reference proteome</keyword>
<dbReference type="InterPro" id="IPR021109">
    <property type="entry name" value="Peptidase_aspartic_dom_sf"/>
</dbReference>
<name>A0A067SZ43_GALM3</name>
<dbReference type="Gene3D" id="2.40.70.10">
    <property type="entry name" value="Acid Proteases"/>
    <property type="match status" value="1"/>
</dbReference>
<sequence>MAPRQTRKKTEQTATNTPEEQEPSIPTETPTPIALQTSAEDAELENPPNPVETRESFSLGGEERRYSPIKPGGWNDYDRESGFKQPSSSKSREYLSISTHKPRDFPPSVHELSNEEVKSSDEPWFERPEFEEIIEQKTLTPVDGPLGALLLHKQHYSKVTAYFPAVKPLHTFGDGDSQAQTGSLMSRWINAIMIGREYLQRRFKFDKNDPTKIQLTRSDRRNLKHCLSLLNSTLTRLKRYYDTYVLGYGIDKSRFVELNRELLKLRNMAKEELLVTGDGIPEIPQWGIDGNANHYWSPNDFEILGACYREEVTRFLARLTTVHDFKMLADTDEVGNQEVKPISVPQIKPEKGKQREVVTETPVETASKVEVRIFEEGTPALFVNTPRAPKIRSFVNQNASIFGHPSQHTSSRKMQELMSSQHSPTPPNKQTDKSDRPPEEKDTKEKKEKERRATNPEDPGDNDSDPDDSDDPRRPSGIPVPRPRDRGQQFGQQLSNTNPFIPLEPQFDSKLKPEAIPTWDGNSDELGRWIMKINRLSQRSRIIFEQLGYLVPTRLTGNAETCSIEEFQLAIKFQEDNLLRTGSETSRNRYDNAYGSRDFNPSPRNPFNSMRNARVNAVGWTKTFTNPPFPKDDSNVSPRGTPEEKGGRPCRHCGSLKHWDPDCKYSKRGEKRARVNAVTYSVEDTQALQEYDELYYRRNQSGFLETPSIHENRENGGGNSENTVTTFSAHAYNSPINRETHHLKEQPYATRKTRRKLARYLRTYSARISEELPNTMQTPLTLRRYQARPSGCSFLGSRATQALVAINDPQSKLMPIIIDSGSDITLIAEATWANMLKAPKLRTGQKINLIQVTGKASINGYINVDLHFNTADGPVSMNVDAYVVKGMSTPFILGNDFADQYSISLIRKEGESHILFGETGRSMKVLNCFDTGSKEGDHLGFKIKKLKREHRKRLANREVRSIDQVSIPPETSKLIHVNANFSNDNTLFVERQIMTNRGSTETYGSCDTIIHEENPKIFVSNFSSSPITISRGQIVGRSQNPRSWLDKAFNKSKTELIEAEAHARFIKTL</sequence>
<dbReference type="SUPFAM" id="SSF50630">
    <property type="entry name" value="Acid proteases"/>
    <property type="match status" value="1"/>
</dbReference>